<keyword evidence="2" id="KW-0472">Membrane</keyword>
<comment type="caution">
    <text evidence="4">The sequence shown here is derived from an EMBL/GenBank/DDBJ whole genome shotgun (WGS) entry which is preliminary data.</text>
</comment>
<dbReference type="Gene3D" id="2.40.170.20">
    <property type="entry name" value="TonB-dependent receptor, beta-barrel domain"/>
    <property type="match status" value="1"/>
</dbReference>
<dbReference type="EMBL" id="BBMS01000008">
    <property type="protein sequence ID" value="GAL25210.1"/>
    <property type="molecule type" value="Genomic_DNA"/>
</dbReference>
<organism evidence="4 5">
    <name type="scientific">Vibrio variabilis</name>
    <dbReference type="NCBI Taxonomy" id="990271"/>
    <lineage>
        <taxon>Bacteria</taxon>
        <taxon>Pseudomonadati</taxon>
        <taxon>Pseudomonadota</taxon>
        <taxon>Gammaproteobacteria</taxon>
        <taxon>Vibrionales</taxon>
        <taxon>Vibrionaceae</taxon>
        <taxon>Vibrio</taxon>
    </lineage>
</organism>
<reference evidence="5" key="1">
    <citation type="submission" date="2014-09" db="EMBL/GenBank/DDBJ databases">
        <title>Vibrio variabilis JCM 19239. (C206) whole genome shotgun sequence.</title>
        <authorList>
            <person name="Sawabe T."/>
            <person name="Meirelles P."/>
            <person name="Nakanishi M."/>
            <person name="Sayaka M."/>
            <person name="Hattori M."/>
            <person name="Ohkuma M."/>
        </authorList>
    </citation>
    <scope>NUCLEOTIDE SEQUENCE [LARGE SCALE GENOMIC DNA]</scope>
    <source>
        <strain evidence="5">JCM 19239</strain>
    </source>
</reference>
<evidence type="ECO:0000256" key="3">
    <source>
        <dbReference type="ARBA" id="ARBA00023237"/>
    </source>
</evidence>
<evidence type="ECO:0000256" key="1">
    <source>
        <dbReference type="ARBA" id="ARBA00004442"/>
    </source>
</evidence>
<protein>
    <submittedName>
        <fullName evidence="4">Uncharacterized protein</fullName>
    </submittedName>
</protein>
<gene>
    <name evidence="4" type="ORF">JCM19239_5100</name>
</gene>
<dbReference type="Proteomes" id="UP000029223">
    <property type="component" value="Unassembled WGS sequence"/>
</dbReference>
<name>A0ABQ0J8V1_9VIBR</name>
<dbReference type="InterPro" id="IPR036942">
    <property type="entry name" value="Beta-barrel_TonB_sf"/>
</dbReference>
<evidence type="ECO:0000313" key="4">
    <source>
        <dbReference type="EMBL" id="GAL25210.1"/>
    </source>
</evidence>
<reference evidence="5" key="2">
    <citation type="submission" date="2014-09" db="EMBL/GenBank/DDBJ databases">
        <authorList>
            <consortium name="NBRP consortium"/>
            <person name="Sawabe T."/>
            <person name="Meirelles P."/>
            <person name="Nakanishi M."/>
            <person name="Sayaka M."/>
            <person name="Hattori M."/>
            <person name="Ohkuma M."/>
        </authorList>
    </citation>
    <scope>NUCLEOTIDE SEQUENCE [LARGE SCALE GENOMIC DNA]</scope>
    <source>
        <strain evidence="5">JCM 19239</strain>
    </source>
</reference>
<keyword evidence="5" id="KW-1185">Reference proteome</keyword>
<proteinExistence type="predicted"/>
<sequence length="46" mass="5141">MWNVADAWTLKGGVSTGYKAPSLTEMEGDWFKRAVMVVAMCMETQI</sequence>
<accession>A0ABQ0J8V1</accession>
<keyword evidence="3" id="KW-0998">Cell outer membrane</keyword>
<comment type="subcellular location">
    <subcellularLocation>
        <location evidence="1">Cell outer membrane</location>
    </subcellularLocation>
</comment>
<evidence type="ECO:0000256" key="2">
    <source>
        <dbReference type="ARBA" id="ARBA00023136"/>
    </source>
</evidence>
<evidence type="ECO:0000313" key="5">
    <source>
        <dbReference type="Proteomes" id="UP000029223"/>
    </source>
</evidence>